<proteinExistence type="predicted"/>
<dbReference type="SUPFAM" id="SSF53098">
    <property type="entry name" value="Ribonuclease H-like"/>
    <property type="match status" value="1"/>
</dbReference>
<dbReference type="Gene3D" id="3.30.420.10">
    <property type="entry name" value="Ribonuclease H-like superfamily/Ribonuclease H"/>
    <property type="match status" value="1"/>
</dbReference>
<keyword evidence="2" id="KW-1185">Reference proteome</keyword>
<gene>
    <name evidence="1" type="ORF">O181_017555</name>
</gene>
<dbReference type="InterPro" id="IPR012337">
    <property type="entry name" value="RNaseH-like_sf"/>
</dbReference>
<dbReference type="GO" id="GO:0003676">
    <property type="term" value="F:nucleic acid binding"/>
    <property type="evidence" value="ECO:0007669"/>
    <property type="project" value="InterPro"/>
</dbReference>
<dbReference type="Proteomes" id="UP000765509">
    <property type="component" value="Unassembled WGS sequence"/>
</dbReference>
<dbReference type="OrthoDB" id="2273864at2759"/>
<sequence length="119" mass="13842">MDTAILIWNRVISHTDLFKNIISDRDPKFKSALWTNLHKIFHTNLSFSTDSHPQTDIAAEGIIQIHEEMHRRFFAYGLELKYSNGFTHYWFTPIPELKLVYITSIHASTRKPPAMLAKG</sequence>
<organism evidence="1 2">
    <name type="scientific">Austropuccinia psidii MF-1</name>
    <dbReference type="NCBI Taxonomy" id="1389203"/>
    <lineage>
        <taxon>Eukaryota</taxon>
        <taxon>Fungi</taxon>
        <taxon>Dikarya</taxon>
        <taxon>Basidiomycota</taxon>
        <taxon>Pucciniomycotina</taxon>
        <taxon>Pucciniomycetes</taxon>
        <taxon>Pucciniales</taxon>
        <taxon>Sphaerophragmiaceae</taxon>
        <taxon>Austropuccinia</taxon>
    </lineage>
</organism>
<protein>
    <recommendedName>
        <fullName evidence="3">Integrase catalytic domain-containing protein</fullName>
    </recommendedName>
</protein>
<accession>A0A9Q3C813</accession>
<reference evidence="1" key="1">
    <citation type="submission" date="2021-03" db="EMBL/GenBank/DDBJ databases">
        <title>Draft genome sequence of rust myrtle Austropuccinia psidii MF-1, a brazilian biotype.</title>
        <authorList>
            <person name="Quecine M.C."/>
            <person name="Pachon D.M.R."/>
            <person name="Bonatelli M.L."/>
            <person name="Correr F.H."/>
            <person name="Franceschini L.M."/>
            <person name="Leite T.F."/>
            <person name="Margarido G.R.A."/>
            <person name="Almeida C.A."/>
            <person name="Ferrarezi J.A."/>
            <person name="Labate C.A."/>
        </authorList>
    </citation>
    <scope>NUCLEOTIDE SEQUENCE</scope>
    <source>
        <strain evidence="1">MF-1</strain>
    </source>
</reference>
<evidence type="ECO:0000313" key="1">
    <source>
        <dbReference type="EMBL" id="MBW0477840.1"/>
    </source>
</evidence>
<evidence type="ECO:0008006" key="3">
    <source>
        <dbReference type="Google" id="ProtNLM"/>
    </source>
</evidence>
<comment type="caution">
    <text evidence="1">The sequence shown here is derived from an EMBL/GenBank/DDBJ whole genome shotgun (WGS) entry which is preliminary data.</text>
</comment>
<dbReference type="AlphaFoldDB" id="A0A9Q3C813"/>
<dbReference type="EMBL" id="AVOT02004946">
    <property type="protein sequence ID" value="MBW0477840.1"/>
    <property type="molecule type" value="Genomic_DNA"/>
</dbReference>
<evidence type="ECO:0000313" key="2">
    <source>
        <dbReference type="Proteomes" id="UP000765509"/>
    </source>
</evidence>
<name>A0A9Q3C813_9BASI</name>
<dbReference type="InterPro" id="IPR036397">
    <property type="entry name" value="RNaseH_sf"/>
</dbReference>